<comment type="caution">
    <text evidence="1">The sequence shown here is derived from an EMBL/GenBank/DDBJ whole genome shotgun (WGS) entry which is preliminary data.</text>
</comment>
<organism evidence="1 2">
    <name type="scientific">Paenibacillus cookii</name>
    <dbReference type="NCBI Taxonomy" id="157839"/>
    <lineage>
        <taxon>Bacteria</taxon>
        <taxon>Bacillati</taxon>
        <taxon>Bacillota</taxon>
        <taxon>Bacilli</taxon>
        <taxon>Bacillales</taxon>
        <taxon>Paenibacillaceae</taxon>
        <taxon>Paenibacillus</taxon>
    </lineage>
</organism>
<reference evidence="1 2" key="1">
    <citation type="submission" date="2021-03" db="EMBL/GenBank/DDBJ databases">
        <title>Antimicrobial resistance genes in bacteria isolated from Japanese honey, and their potential for conferring macrolide and lincosamide resistance in the American foulbrood pathogen Paenibacillus larvae.</title>
        <authorList>
            <person name="Okamoto M."/>
            <person name="Kumagai M."/>
            <person name="Kanamori H."/>
            <person name="Takamatsu D."/>
        </authorList>
    </citation>
    <scope>NUCLEOTIDE SEQUENCE [LARGE SCALE GENOMIC DNA]</scope>
    <source>
        <strain evidence="1 2">J21TS3</strain>
    </source>
</reference>
<name>A0ABQ4M4F2_9BACL</name>
<evidence type="ECO:0000313" key="1">
    <source>
        <dbReference type="EMBL" id="GIO70414.1"/>
    </source>
</evidence>
<sequence length="131" mass="14926">MISQACDRSDIHKIQDLINSLDISEQLDIHGFLRKIDLEFITTNIDSLEINDGVKEHIVYTILSRTNWSDDLLGEIIKIYQSYGFIAMESLVITAIKQDIITSPQLSLILLIFSGSKAIKKELSKKNLFKE</sequence>
<dbReference type="RefSeq" id="WP_212953175.1">
    <property type="nucleotide sequence ID" value="NZ_BORW01000065.1"/>
</dbReference>
<gene>
    <name evidence="1" type="ORF">J21TS3_52350</name>
</gene>
<evidence type="ECO:0000313" key="2">
    <source>
        <dbReference type="Proteomes" id="UP000680638"/>
    </source>
</evidence>
<dbReference type="Proteomes" id="UP000680638">
    <property type="component" value="Unassembled WGS sequence"/>
</dbReference>
<keyword evidence="2" id="KW-1185">Reference proteome</keyword>
<accession>A0ABQ4M4F2</accession>
<protein>
    <submittedName>
        <fullName evidence="1">Uncharacterized protein</fullName>
    </submittedName>
</protein>
<proteinExistence type="predicted"/>
<dbReference type="EMBL" id="BORW01000065">
    <property type="protein sequence ID" value="GIO70414.1"/>
    <property type="molecule type" value="Genomic_DNA"/>
</dbReference>